<name>A0A670JBN6_PODMU</name>
<evidence type="ECO:0000313" key="5">
    <source>
        <dbReference type="Proteomes" id="UP000472272"/>
    </source>
</evidence>
<feature type="region of interest" description="Disordered" evidence="3">
    <location>
        <begin position="1"/>
        <end position="38"/>
    </location>
</feature>
<protein>
    <recommendedName>
        <fullName evidence="2">Fibroblast growth factor</fullName>
        <shortName evidence="2">FGF</shortName>
    </recommendedName>
</protein>
<dbReference type="AlphaFoldDB" id="A0A670JBN6"/>
<dbReference type="OMA" id="MAKYNCF"/>
<accession>A0A670JBN6</accession>
<dbReference type="GO" id="GO:0008083">
    <property type="term" value="F:growth factor activity"/>
    <property type="evidence" value="ECO:0007669"/>
    <property type="project" value="InterPro"/>
</dbReference>
<keyword evidence="5" id="KW-1185">Reference proteome</keyword>
<dbReference type="SUPFAM" id="SSF50353">
    <property type="entry name" value="Cytokine"/>
    <property type="match status" value="1"/>
</dbReference>
<dbReference type="FunFam" id="2.80.10.50:FF:000001">
    <property type="entry name" value="Fibroblast growth factor"/>
    <property type="match status" value="1"/>
</dbReference>
<dbReference type="InterPro" id="IPR008996">
    <property type="entry name" value="IL1/FGF"/>
</dbReference>
<dbReference type="GeneTree" id="ENSGT00940000156984"/>
<comment type="similarity">
    <text evidence="1 2">Belongs to the heparin-binding growth factors family.</text>
</comment>
<dbReference type="SMART" id="SM00442">
    <property type="entry name" value="FGF"/>
    <property type="match status" value="1"/>
</dbReference>
<dbReference type="PROSITE" id="PS00247">
    <property type="entry name" value="HBGF_FGF"/>
    <property type="match status" value="1"/>
</dbReference>
<dbReference type="CDD" id="cd23330">
    <property type="entry name" value="beta-trefoil_FGF14"/>
    <property type="match status" value="1"/>
</dbReference>
<dbReference type="PRINTS" id="PR00262">
    <property type="entry name" value="IL1HBGF"/>
</dbReference>
<evidence type="ECO:0000256" key="3">
    <source>
        <dbReference type="SAM" id="MobiDB-lite"/>
    </source>
</evidence>
<dbReference type="Pfam" id="PF00167">
    <property type="entry name" value="FGF"/>
    <property type="match status" value="1"/>
</dbReference>
<dbReference type="PRINTS" id="PR00263">
    <property type="entry name" value="HBGFFGF"/>
</dbReference>
<evidence type="ECO:0000256" key="2">
    <source>
        <dbReference type="RuleBase" id="RU049442"/>
    </source>
</evidence>
<dbReference type="Ensembl" id="ENSPMRT00000023209.1">
    <property type="protein sequence ID" value="ENSPMRP00000021863.1"/>
    <property type="gene ID" value="ENSPMRG00000014201.1"/>
</dbReference>
<reference evidence="4 5" key="1">
    <citation type="journal article" date="2019" name="Proc. Natl. Acad. Sci. U.S.A.">
        <title>Regulatory changes in pterin and carotenoid genes underlie balanced color polymorphisms in the wall lizard.</title>
        <authorList>
            <person name="Andrade P."/>
            <person name="Pinho C."/>
            <person name="Perez I de Lanuza G."/>
            <person name="Afonso S."/>
            <person name="Brejcha J."/>
            <person name="Rubin C.J."/>
            <person name="Wallerman O."/>
            <person name="Pereira P."/>
            <person name="Sabatino S.J."/>
            <person name="Bellati A."/>
            <person name="Pellitteri-Rosa D."/>
            <person name="Bosakova Z."/>
            <person name="Bunikis I."/>
            <person name="Carretero M.A."/>
            <person name="Feiner N."/>
            <person name="Marsik P."/>
            <person name="Pauperio F."/>
            <person name="Salvi D."/>
            <person name="Soler L."/>
            <person name="While G.M."/>
            <person name="Uller T."/>
            <person name="Font E."/>
            <person name="Andersson L."/>
            <person name="Carneiro M."/>
        </authorList>
    </citation>
    <scope>NUCLEOTIDE SEQUENCE</scope>
</reference>
<evidence type="ECO:0000313" key="4">
    <source>
        <dbReference type="Ensembl" id="ENSPMRP00000021863.1"/>
    </source>
</evidence>
<dbReference type="PANTHER" id="PTHR11486">
    <property type="entry name" value="FIBROBLAST GROWTH FACTOR"/>
    <property type="match status" value="1"/>
</dbReference>
<reference evidence="4" key="3">
    <citation type="submission" date="2025-09" db="UniProtKB">
        <authorList>
            <consortium name="Ensembl"/>
        </authorList>
    </citation>
    <scope>IDENTIFICATION</scope>
</reference>
<gene>
    <name evidence="4" type="primary">FGF14</name>
</gene>
<proteinExistence type="inferred from homology"/>
<dbReference type="Gene3D" id="2.80.10.50">
    <property type="match status" value="1"/>
</dbReference>
<organism evidence="4 5">
    <name type="scientific">Podarcis muralis</name>
    <name type="common">Wall lizard</name>
    <name type="synonym">Lacerta muralis</name>
    <dbReference type="NCBI Taxonomy" id="64176"/>
    <lineage>
        <taxon>Eukaryota</taxon>
        <taxon>Metazoa</taxon>
        <taxon>Chordata</taxon>
        <taxon>Craniata</taxon>
        <taxon>Vertebrata</taxon>
        <taxon>Euteleostomi</taxon>
        <taxon>Lepidosauria</taxon>
        <taxon>Squamata</taxon>
        <taxon>Bifurcata</taxon>
        <taxon>Unidentata</taxon>
        <taxon>Episquamata</taxon>
        <taxon>Laterata</taxon>
        <taxon>Lacertibaenia</taxon>
        <taxon>Lacertidae</taxon>
        <taxon>Podarcis</taxon>
    </lineage>
</organism>
<reference evidence="4" key="2">
    <citation type="submission" date="2025-08" db="UniProtKB">
        <authorList>
            <consortium name="Ensembl"/>
        </authorList>
    </citation>
    <scope>IDENTIFICATION</scope>
</reference>
<evidence type="ECO:0000256" key="1">
    <source>
        <dbReference type="ARBA" id="ARBA00007936"/>
    </source>
</evidence>
<dbReference type="Proteomes" id="UP000472272">
    <property type="component" value="Chromosome 4"/>
</dbReference>
<feature type="compositionally biased region" description="Basic and acidic residues" evidence="3">
    <location>
        <begin position="15"/>
        <end position="26"/>
    </location>
</feature>
<sequence>MAAAIASGLIRQKRQARDLQHWDRPSASRRRNSPSKNRGLCNGNLVDIFSKVRIFGLKKRRLRRQDPQLKGIVTRLYCRQGYYLQMHPDGSLDGTKDDSSNSTLFNLIPVGLRVVAIQGVKTGLYIALNGEGFLYTSELFTPECKFKESVFENYYVIYSSMLYRQQESGRAWFLGLNKEGQVMKGNRVKKTKPAAHFLPKPLEVAMYREPSLHDVGETVPKAGVTPSKSTSASAIMNGGKPVNKSCSLCCLCDSFAGIVFLSELNVAGGLVLKSNQGIRGAFETLFGIIPVKE</sequence>
<dbReference type="InterPro" id="IPR002209">
    <property type="entry name" value="Fibroblast_GF_fam"/>
</dbReference>